<organism evidence="1 2">
    <name type="scientific">Vibrio phage 1.249.A._10N.261.55.B9</name>
    <dbReference type="NCBI Taxonomy" id="1881268"/>
    <lineage>
        <taxon>Viruses</taxon>
        <taxon>Varidnaviria</taxon>
        <taxon>Abadenavirae</taxon>
        <taxon>Produgelaviricota</taxon>
        <taxon>Belvinaviricetes</taxon>
        <taxon>Vinavirales</taxon>
        <taxon>Autolykiviridae</taxon>
        <taxon>Livvievirus</taxon>
        <taxon>Livvievirus viph1249a</taxon>
    </lineage>
</organism>
<dbReference type="Proteomes" id="UP000275031">
    <property type="component" value="Segment"/>
</dbReference>
<proteinExistence type="predicted"/>
<evidence type="ECO:0000313" key="2">
    <source>
        <dbReference type="Proteomes" id="UP000275031"/>
    </source>
</evidence>
<sequence>MMPSKSQMITVAMTIGVLWAIHNVGALSPVKDFLNFDQ</sequence>
<dbReference type="EMBL" id="MG592615">
    <property type="protein sequence ID" value="AUR98304.1"/>
    <property type="molecule type" value="Genomic_DNA"/>
</dbReference>
<accession>A0A2I7RXD7</accession>
<reference evidence="1 2" key="1">
    <citation type="submission" date="2017-11" db="EMBL/GenBank/DDBJ databases">
        <title>A major lineage of nontailed dsDNA viruses as unrecognized killers of marine bacteria.</title>
        <authorList>
            <person name="Kauffman K.M."/>
            <person name="Hussain F.A."/>
            <person name="Yang J."/>
            <person name="Arevalo P."/>
            <person name="Brown J.M."/>
            <person name="Chang W.K."/>
            <person name="VanInsberghe D."/>
            <person name="Elsherbini J."/>
            <person name="Cutler M.B."/>
            <person name="Kelly L."/>
            <person name="Polz M.F."/>
        </authorList>
    </citation>
    <scope>NUCLEOTIDE SEQUENCE [LARGE SCALE GENOMIC DNA]</scope>
</reference>
<keyword evidence="2" id="KW-1185">Reference proteome</keyword>
<gene>
    <name evidence="1" type="ORF">NVP1249A_10</name>
</gene>
<name>A0A2I7RXD7_9VIRU</name>
<protein>
    <submittedName>
        <fullName evidence="1">Uncharacterized protein</fullName>
    </submittedName>
</protein>
<evidence type="ECO:0000313" key="1">
    <source>
        <dbReference type="EMBL" id="AUR98304.1"/>
    </source>
</evidence>